<feature type="region of interest" description="Disordered" evidence="14">
    <location>
        <begin position="790"/>
        <end position="848"/>
    </location>
</feature>
<gene>
    <name evidence="18" type="ORF">HW423_06210</name>
</gene>
<keyword evidence="5" id="KW-0328">Glycosyltransferase</keyword>
<comment type="catalytic activity">
    <reaction evidence="12">
        <text>Preferential cleavage: (Ac)2-L-Lys-D-Ala-|-D-Ala. Also transpeptidation of peptidyl-alanyl moieties that are N-acyl substituents of D-alanine.</text>
        <dbReference type="EC" id="3.4.16.4"/>
    </reaction>
</comment>
<dbReference type="InterPro" id="IPR050396">
    <property type="entry name" value="Glycosyltr_51/Transpeptidase"/>
</dbReference>
<keyword evidence="9" id="KW-0573">Peptidoglycan synthesis</keyword>
<keyword evidence="8" id="KW-0133">Cell shape</keyword>
<sequence length="848" mass="94000">MATGSRVERKKYRNKNNNKGNKNKRNRKPKKIVKRIFILLIMLFFIAVIGGAGVFGYYAMNSPEISFSDLQGQVSSKIYDKSGDLVKELGGQNKDVMEASEIPQVLEDAVIAIEDTRFYNHNGVDPIRIVGSLIANLRAGGIVQGGSTITQQLVKLSVFSTDFQDQTLERKSQEAWLAMQIEQEYSKEEILTLYLNKLFYSNNVYGAKTAAKEFFGKDIQEINLAEAALLAGLPQAPSIYDPYTNPAEAKERRDLVLAVMLDREMISQQQYDEAVNTSIESMLVPLSNSSTNKVDLVIDAYLDVVAQEVQDKMNINIYTDGVEVYTNMDYQAQEKLYDTVNNNQAVVFPDDQMQTAASIVDVDNGQLVALIGGRKQEVAMGLNRANTLNRSIGSTMKPLSAYGPALEYLNFSTGTLVVDEPYTYSSGQEFYNYDFEYEGNMTLREALAGSRNIPALKVLQAVGLDNAYAFLQKMDINILNDNKRELVEANALGGGITPIQLSAAYAAIANYGEYNKPYTVNRVVTSAGTEEIFETETRQAMKDTTAYMLTDILKDVPGVFASSSDIEGIYHAGKTGTTNYTEDQLATLGLDQGTYAAPDGWYVGMSPQYSISSWVGYDNPNEPGNYLTLEETAIPQHIYREMMTYLMTDVPVTDWEKPESIVEVEIEKYTDPILLPGPYTPAEAKSNELFIRGQEPTEQSLAYGRYINPPTGFYAEYDQENKVINAQWAPLTESGQFELSVNGQVVYTGTNTAFQIPAESYGEYVLRLRIVDGNSSSDVMIITLTLTTQEDFSGDESESEDETTSSDDESEESRPEGTETESGPNGNELPEENPSVSGTESESENNPL</sequence>
<evidence type="ECO:0000256" key="8">
    <source>
        <dbReference type="ARBA" id="ARBA00022960"/>
    </source>
</evidence>
<keyword evidence="15" id="KW-0812">Transmembrane</keyword>
<organism evidence="18 19">
    <name type="scientific">Ruoffia halotolerans</name>
    <dbReference type="NCBI Taxonomy" id="2748684"/>
    <lineage>
        <taxon>Bacteria</taxon>
        <taxon>Bacillati</taxon>
        <taxon>Bacillota</taxon>
        <taxon>Bacilli</taxon>
        <taxon>Lactobacillales</taxon>
        <taxon>Aerococcaceae</taxon>
        <taxon>Ruoffia</taxon>
    </lineage>
</organism>
<evidence type="ECO:0000256" key="13">
    <source>
        <dbReference type="ARBA" id="ARBA00049902"/>
    </source>
</evidence>
<evidence type="ECO:0000256" key="1">
    <source>
        <dbReference type="ARBA" id="ARBA00007090"/>
    </source>
</evidence>
<keyword evidence="11" id="KW-0961">Cell wall biogenesis/degradation</keyword>
<evidence type="ECO:0000259" key="16">
    <source>
        <dbReference type="Pfam" id="PF00905"/>
    </source>
</evidence>
<evidence type="ECO:0000256" key="4">
    <source>
        <dbReference type="ARBA" id="ARBA00022670"/>
    </source>
</evidence>
<dbReference type="Gene3D" id="1.10.3810.10">
    <property type="entry name" value="Biosynthetic peptidoglycan transglycosylase-like"/>
    <property type="match status" value="1"/>
</dbReference>
<feature type="domain" description="Glycosyl transferase family 51" evidence="17">
    <location>
        <begin position="83"/>
        <end position="260"/>
    </location>
</feature>
<keyword evidence="19" id="KW-1185">Reference proteome</keyword>
<dbReference type="GO" id="GO:0030288">
    <property type="term" value="C:outer membrane-bounded periplasmic space"/>
    <property type="evidence" value="ECO:0007669"/>
    <property type="project" value="TreeGrafter"/>
</dbReference>
<dbReference type="EMBL" id="JACAOA010000013">
    <property type="protein sequence ID" value="MBA5729374.1"/>
    <property type="molecule type" value="Genomic_DNA"/>
</dbReference>
<evidence type="ECO:0000313" key="18">
    <source>
        <dbReference type="EMBL" id="MBA5729374.1"/>
    </source>
</evidence>
<dbReference type="InterPro" id="IPR023346">
    <property type="entry name" value="Lysozyme-like_dom_sf"/>
</dbReference>
<dbReference type="GO" id="GO:0008360">
    <property type="term" value="P:regulation of cell shape"/>
    <property type="evidence" value="ECO:0007669"/>
    <property type="project" value="UniProtKB-KW"/>
</dbReference>
<keyword evidence="6" id="KW-0808">Transferase</keyword>
<feature type="transmembrane region" description="Helical" evidence="15">
    <location>
        <begin position="36"/>
        <end position="60"/>
    </location>
</feature>
<dbReference type="InterPro" id="IPR001264">
    <property type="entry name" value="Glyco_trans_51"/>
</dbReference>
<evidence type="ECO:0000256" key="12">
    <source>
        <dbReference type="ARBA" id="ARBA00034000"/>
    </source>
</evidence>
<keyword evidence="7" id="KW-0378">Hydrolase</keyword>
<feature type="compositionally biased region" description="Polar residues" evidence="14">
    <location>
        <begin position="834"/>
        <end position="848"/>
    </location>
</feature>
<protein>
    <submittedName>
        <fullName evidence="18">PBP1A family penicillin-binding protein</fullName>
    </submittedName>
</protein>
<evidence type="ECO:0000313" key="19">
    <source>
        <dbReference type="Proteomes" id="UP000571018"/>
    </source>
</evidence>
<comment type="similarity">
    <text evidence="2">In the N-terminal section; belongs to the glycosyltransferase 51 family.</text>
</comment>
<comment type="similarity">
    <text evidence="1">In the C-terminal section; belongs to the transpeptidase family.</text>
</comment>
<dbReference type="InterPro" id="IPR036950">
    <property type="entry name" value="PBP_transglycosylase"/>
</dbReference>
<reference evidence="18 19" key="1">
    <citation type="submission" date="2020-06" db="EMBL/GenBank/DDBJ databases">
        <title>Reclassification of Facklamia ignava, Facklamia soureckii and Facklami tabacinasalis as Falseniella iganva gen. nov., comb. nov., Hutsoniella ignava gen. nov., comb. nov., and Ruoffia tabacinasalis gen. nov., comb. nov and description of Ruoffia haltotolerans sp. nov., isolated from hypersaline Inland Sea of Qatar.</title>
        <authorList>
            <person name="Fotedar R."/>
            <person name="Sankaranarayanan K."/>
            <person name="Lawson P."/>
            <person name="Caldwell M."/>
            <person name="Zeyara A."/>
            <person name="Al Malki A."/>
            <person name="Ali M."/>
        </authorList>
    </citation>
    <scope>NUCLEOTIDE SEQUENCE [LARGE SCALE GENOMIC DNA]</scope>
    <source>
        <strain evidence="18 19">INB8</strain>
    </source>
</reference>
<dbReference type="FunFam" id="1.10.3810.10:FF:000001">
    <property type="entry name" value="Penicillin-binding protein 1A"/>
    <property type="match status" value="1"/>
</dbReference>
<dbReference type="GO" id="GO:0008658">
    <property type="term" value="F:penicillin binding"/>
    <property type="evidence" value="ECO:0007669"/>
    <property type="project" value="InterPro"/>
</dbReference>
<dbReference type="NCBIfam" id="TIGR02074">
    <property type="entry name" value="PBP_1a_fam"/>
    <property type="match status" value="1"/>
</dbReference>
<evidence type="ECO:0000256" key="7">
    <source>
        <dbReference type="ARBA" id="ARBA00022801"/>
    </source>
</evidence>
<evidence type="ECO:0000256" key="2">
    <source>
        <dbReference type="ARBA" id="ARBA00007739"/>
    </source>
</evidence>
<evidence type="ECO:0000259" key="17">
    <source>
        <dbReference type="Pfam" id="PF00912"/>
    </source>
</evidence>
<evidence type="ECO:0000256" key="6">
    <source>
        <dbReference type="ARBA" id="ARBA00022679"/>
    </source>
</evidence>
<dbReference type="RefSeq" id="WP_218931071.1">
    <property type="nucleotide sequence ID" value="NZ_JACAOA010000013.1"/>
</dbReference>
<proteinExistence type="inferred from homology"/>
<evidence type="ECO:0000256" key="5">
    <source>
        <dbReference type="ARBA" id="ARBA00022676"/>
    </source>
</evidence>
<dbReference type="SUPFAM" id="SSF56601">
    <property type="entry name" value="beta-lactamase/transpeptidase-like"/>
    <property type="match status" value="1"/>
</dbReference>
<dbReference type="AlphaFoldDB" id="A0A839A6A9"/>
<dbReference type="Proteomes" id="UP000571018">
    <property type="component" value="Unassembled WGS sequence"/>
</dbReference>
<dbReference type="InterPro" id="IPR012338">
    <property type="entry name" value="Beta-lactam/transpept-like"/>
</dbReference>
<feature type="compositionally biased region" description="Basic residues" evidence="14">
    <location>
        <begin position="8"/>
        <end position="26"/>
    </location>
</feature>
<comment type="caution">
    <text evidence="18">The sequence shown here is derived from an EMBL/GenBank/DDBJ whole genome shotgun (WGS) entry which is preliminary data.</text>
</comment>
<dbReference type="GO" id="GO:0009252">
    <property type="term" value="P:peptidoglycan biosynthetic process"/>
    <property type="evidence" value="ECO:0007669"/>
    <property type="project" value="UniProtKB-KW"/>
</dbReference>
<dbReference type="GO" id="GO:0008955">
    <property type="term" value="F:peptidoglycan glycosyltransferase activity"/>
    <property type="evidence" value="ECO:0007669"/>
    <property type="project" value="UniProtKB-EC"/>
</dbReference>
<dbReference type="Gene3D" id="3.40.710.10">
    <property type="entry name" value="DD-peptidase/beta-lactamase superfamily"/>
    <property type="match status" value="1"/>
</dbReference>
<keyword evidence="4" id="KW-0645">Protease</keyword>
<name>A0A839A6A9_9LACT</name>
<evidence type="ECO:0000256" key="3">
    <source>
        <dbReference type="ARBA" id="ARBA00022645"/>
    </source>
</evidence>
<keyword evidence="15" id="KW-1133">Transmembrane helix</keyword>
<accession>A0A839A6A9</accession>
<comment type="catalytic activity">
    <reaction evidence="13">
        <text>[GlcNAc-(1-&gt;4)-Mur2Ac(oyl-L-Ala-gamma-D-Glu-L-Lys-D-Ala-D-Ala)](n)-di-trans,octa-cis-undecaprenyl diphosphate + beta-D-GlcNAc-(1-&gt;4)-Mur2Ac(oyl-L-Ala-gamma-D-Glu-L-Lys-D-Ala-D-Ala)-di-trans,octa-cis-undecaprenyl diphosphate = [GlcNAc-(1-&gt;4)-Mur2Ac(oyl-L-Ala-gamma-D-Glu-L-Lys-D-Ala-D-Ala)](n+1)-di-trans,octa-cis-undecaprenyl diphosphate + di-trans,octa-cis-undecaprenyl diphosphate + H(+)</text>
        <dbReference type="Rhea" id="RHEA:23708"/>
        <dbReference type="Rhea" id="RHEA-COMP:9602"/>
        <dbReference type="Rhea" id="RHEA-COMP:9603"/>
        <dbReference type="ChEBI" id="CHEBI:15378"/>
        <dbReference type="ChEBI" id="CHEBI:58405"/>
        <dbReference type="ChEBI" id="CHEBI:60033"/>
        <dbReference type="ChEBI" id="CHEBI:78435"/>
        <dbReference type="EC" id="2.4.99.28"/>
    </reaction>
</comment>
<keyword evidence="15" id="KW-0472">Membrane</keyword>
<feature type="domain" description="Penicillin-binding protein transpeptidase" evidence="16">
    <location>
        <begin position="356"/>
        <end position="640"/>
    </location>
</feature>
<dbReference type="PANTHER" id="PTHR32282:SF29">
    <property type="entry name" value="PENICILLIN-BINDING PROTEIN 1A"/>
    <property type="match status" value="1"/>
</dbReference>
<keyword evidence="10" id="KW-0511">Multifunctional enzyme</keyword>
<dbReference type="GO" id="GO:0009002">
    <property type="term" value="F:serine-type D-Ala-D-Ala carboxypeptidase activity"/>
    <property type="evidence" value="ECO:0007669"/>
    <property type="project" value="UniProtKB-EC"/>
</dbReference>
<dbReference type="GO" id="GO:0071555">
    <property type="term" value="P:cell wall organization"/>
    <property type="evidence" value="ECO:0007669"/>
    <property type="project" value="UniProtKB-KW"/>
</dbReference>
<dbReference type="PANTHER" id="PTHR32282">
    <property type="entry name" value="BINDING PROTEIN TRANSPEPTIDASE, PUTATIVE-RELATED"/>
    <property type="match status" value="1"/>
</dbReference>
<feature type="region of interest" description="Disordered" evidence="14">
    <location>
        <begin position="1"/>
        <end position="26"/>
    </location>
</feature>
<dbReference type="Pfam" id="PF00912">
    <property type="entry name" value="Transgly"/>
    <property type="match status" value="1"/>
</dbReference>
<dbReference type="Pfam" id="PF00905">
    <property type="entry name" value="Transpeptidase"/>
    <property type="match status" value="1"/>
</dbReference>
<dbReference type="GO" id="GO:0006508">
    <property type="term" value="P:proteolysis"/>
    <property type="evidence" value="ECO:0007669"/>
    <property type="project" value="UniProtKB-KW"/>
</dbReference>
<evidence type="ECO:0000256" key="9">
    <source>
        <dbReference type="ARBA" id="ARBA00022984"/>
    </source>
</evidence>
<evidence type="ECO:0000256" key="11">
    <source>
        <dbReference type="ARBA" id="ARBA00023316"/>
    </source>
</evidence>
<evidence type="ECO:0000256" key="14">
    <source>
        <dbReference type="SAM" id="MobiDB-lite"/>
    </source>
</evidence>
<evidence type="ECO:0000256" key="15">
    <source>
        <dbReference type="SAM" id="Phobius"/>
    </source>
</evidence>
<dbReference type="SUPFAM" id="SSF53955">
    <property type="entry name" value="Lysozyme-like"/>
    <property type="match status" value="1"/>
</dbReference>
<evidence type="ECO:0000256" key="10">
    <source>
        <dbReference type="ARBA" id="ARBA00023268"/>
    </source>
</evidence>
<keyword evidence="3" id="KW-0121">Carboxypeptidase</keyword>
<feature type="compositionally biased region" description="Acidic residues" evidence="14">
    <location>
        <begin position="792"/>
        <end position="811"/>
    </location>
</feature>
<dbReference type="InterPro" id="IPR001460">
    <property type="entry name" value="PCN-bd_Tpept"/>
</dbReference>